<dbReference type="Proteomes" id="UP000048600">
    <property type="component" value="Unassembled WGS sequence"/>
</dbReference>
<dbReference type="EMBL" id="CFOH01000252">
    <property type="protein sequence ID" value="CFE50774.1"/>
    <property type="molecule type" value="Genomic_DNA"/>
</dbReference>
<evidence type="ECO:0000313" key="9">
    <source>
        <dbReference type="EMBL" id="COW22160.1"/>
    </source>
</evidence>
<reference evidence="8" key="2">
    <citation type="submission" date="2015-03" db="EMBL/GenBank/DDBJ databases">
        <authorList>
            <person name="Murphy D."/>
        </authorList>
    </citation>
    <scope>NUCLEOTIDE SEQUENCE [LARGE SCALE GENOMIC DNA]</scope>
    <source>
        <strain evidence="8">K00500041</strain>
    </source>
</reference>
<evidence type="ECO:0000313" key="2">
    <source>
        <dbReference type="EMBL" id="CFE50774.1"/>
    </source>
</evidence>
<dbReference type="Proteomes" id="UP000044938">
    <property type="component" value="Unassembled WGS sequence"/>
</dbReference>
<dbReference type="EMBL" id="CNFT01000017">
    <property type="protein sequence ID" value="CKQ79548.1"/>
    <property type="molecule type" value="Genomic_DNA"/>
</dbReference>
<dbReference type="Proteomes" id="UP000049023">
    <property type="component" value="Unassembled WGS sequence"/>
</dbReference>
<evidence type="ECO:0000313" key="15">
    <source>
        <dbReference type="Proteomes" id="UP000045842"/>
    </source>
</evidence>
<dbReference type="EMBL" id="CNGE01000329">
    <property type="protein sequence ID" value="CKS50225.1"/>
    <property type="molecule type" value="Genomic_DNA"/>
</dbReference>
<reference evidence="12" key="4">
    <citation type="submission" date="2018-07" db="EMBL/GenBank/DDBJ databases">
        <authorList>
            <person name="Shah S."/>
            <person name="Brown T."/>
            <person name="Auld S."/>
            <person name="Bratton K."/>
            <person name="Narechania A."/>
            <person name="Mathema B."/>
            <person name="Gandhi N."/>
        </authorList>
    </citation>
    <scope>NUCLEOTIDE SEQUENCE</scope>
    <source>
        <strain evidence="12">32301_S10</strain>
    </source>
</reference>
<dbReference type="Proteomes" id="UP000048948">
    <property type="component" value="Unassembled WGS sequence"/>
</dbReference>
<name>A0A0K2KXL3_MYCTX</name>
<dbReference type="EMBL" id="QTBD01000027">
    <property type="protein sequence ID" value="REQ56802.1"/>
    <property type="molecule type" value="Genomic_DNA"/>
</dbReference>
<reference evidence="11 24" key="5">
    <citation type="submission" date="2021-03" db="EMBL/GenBank/DDBJ databases">
        <title>Whole Genome Sequencing of Mycobacterium tuberculosis clinical isolates from Arunachal Pradesh, India.</title>
        <authorList>
            <person name="Singh S."/>
            <person name="Mudliar S.R."/>
            <person name="Kulsum U."/>
            <person name="Rufai S.B."/>
            <person name="Singh P.K."/>
            <person name="Umpo M."/>
            <person name="Nyori M."/>
        </authorList>
    </citation>
    <scope>NUCLEOTIDE SEQUENCE [LARGE SCALE GENOMIC DNA]</scope>
    <source>
        <strain evidence="11 24">OMICS/BPL/0142/20/SP</strain>
    </source>
</reference>
<evidence type="ECO:0000313" key="20">
    <source>
        <dbReference type="Proteomes" id="UP000048948"/>
    </source>
</evidence>
<dbReference type="AlphaFoldDB" id="A0A0K2KXL3"/>
<evidence type="ECO:0000313" key="12">
    <source>
        <dbReference type="EMBL" id="REQ56802.1"/>
    </source>
</evidence>
<evidence type="ECO:0000313" key="8">
    <source>
        <dbReference type="EMBL" id="COV88187.1"/>
    </source>
</evidence>
<dbReference type="EMBL" id="CHKL01000317">
    <property type="protein sequence ID" value="COW50636.1"/>
    <property type="molecule type" value="Genomic_DNA"/>
</dbReference>
<evidence type="ECO:0000313" key="4">
    <source>
        <dbReference type="EMBL" id="CKQ79548.1"/>
    </source>
</evidence>
<evidence type="ECO:0008006" key="25">
    <source>
        <dbReference type="Google" id="ProtNLM"/>
    </source>
</evidence>
<reference evidence="12 23" key="3">
    <citation type="journal article" date="2017" name="N. Engl. J. Med.">
        <title>Transmission of Extensively Drug-Resistant Tuberculosis in South Africa.</title>
        <authorList>
            <person name="Shah N.S."/>
            <person name="Auld S.C."/>
            <person name="Brust J.C."/>
            <person name="Mathema B."/>
            <person name="Ismail N."/>
            <person name="Moodley P."/>
            <person name="Mlisana K."/>
            <person name="Allana S."/>
            <person name="Campbell A."/>
            <person name="Mthiyane T."/>
            <person name="Morris N."/>
            <person name="Mpangase P."/>
            <person name="van der Meulen H."/>
            <person name="Omar S.V."/>
            <person name="Brown T.S."/>
            <person name="Narechania A."/>
            <person name="Shaskina E."/>
            <person name="Kapwata T."/>
            <person name="Kreiswirth B."/>
            <person name="Gandhi N.R."/>
        </authorList>
    </citation>
    <scope>NUCLEOTIDE SEQUENCE [LARGE SCALE GENOMIC DNA]</scope>
    <source>
        <strain evidence="12 23">32301_S10</strain>
    </source>
</reference>
<dbReference type="Proteomes" id="UP000046680">
    <property type="component" value="Unassembled WGS sequence"/>
</dbReference>
<evidence type="ECO:0000313" key="18">
    <source>
        <dbReference type="Proteomes" id="UP000048289"/>
    </source>
</evidence>
<evidence type="ECO:0000313" key="1">
    <source>
        <dbReference type="EMBL" id="CFE36753.1"/>
    </source>
</evidence>
<gene>
    <name evidence="12" type="ORF">DSJ38_01945</name>
    <name evidence="3" type="ORF">ERS007657_00732</name>
    <name evidence="7" type="ORF">ERS007679_02272</name>
    <name evidence="1" type="ORF">ERS007681_00597</name>
    <name evidence="2" type="ORF">ERS007688_01791</name>
    <name evidence="8" type="ORF">ERS007703_02232</name>
    <name evidence="9" type="ORF">ERS007720_02055</name>
    <name evidence="10" type="ORF">ERS007741_02616</name>
    <name evidence="6" type="ORF">ERS027646_01976</name>
    <name evidence="4" type="ORF">ERS027659_00149</name>
    <name evidence="5" type="ORF">ERS027661_01883</name>
    <name evidence="11" type="ORF">J8J21_18555</name>
</gene>
<dbReference type="EMBL" id="JAGIZI010000038">
    <property type="protein sequence ID" value="MBP0685072.1"/>
    <property type="molecule type" value="Genomic_DNA"/>
</dbReference>
<evidence type="ECO:0000313" key="21">
    <source>
        <dbReference type="Proteomes" id="UP000049023"/>
    </source>
</evidence>
<dbReference type="EMBL" id="CGCX01000176">
    <property type="protein sequence ID" value="CFR68991.1"/>
    <property type="molecule type" value="Genomic_DNA"/>
</dbReference>
<dbReference type="Proteomes" id="UP000050164">
    <property type="component" value="Unassembled WGS sequence"/>
</dbReference>
<evidence type="ECO:0000313" key="19">
    <source>
        <dbReference type="Proteomes" id="UP000048600"/>
    </source>
</evidence>
<evidence type="ECO:0000313" key="7">
    <source>
        <dbReference type="EMBL" id="COV67960.1"/>
    </source>
</evidence>
<dbReference type="Proteomes" id="UP000671119">
    <property type="component" value="Unassembled WGS sequence"/>
</dbReference>
<dbReference type="EMBL" id="CNFU01000351">
    <property type="protein sequence ID" value="CKR67519.1"/>
    <property type="molecule type" value="Genomic_DNA"/>
</dbReference>
<evidence type="ECO:0000313" key="3">
    <source>
        <dbReference type="EMBL" id="CFR68991.1"/>
    </source>
</evidence>
<dbReference type="SMR" id="A0A0K2KXL3"/>
<dbReference type="Proteomes" id="UP000048289">
    <property type="component" value="Unassembled WGS sequence"/>
</dbReference>
<evidence type="ECO:0000313" key="10">
    <source>
        <dbReference type="EMBL" id="COW50636.1"/>
    </source>
</evidence>
<evidence type="ECO:0000313" key="6">
    <source>
        <dbReference type="EMBL" id="CKS50225.1"/>
    </source>
</evidence>
<reference evidence="13 14" key="1">
    <citation type="submission" date="2015-03" db="EMBL/GenBank/DDBJ databases">
        <authorList>
            <consortium name="Pathogen Informatics"/>
        </authorList>
    </citation>
    <scope>NUCLEOTIDE SEQUENCE [LARGE SCALE GENOMIC DNA]</scope>
    <source>
        <strain evidence="6 20">Bir 172</strain>
        <strain evidence="4 22">Bir 185</strain>
        <strain evidence="5 21">Bir 187</strain>
        <strain evidence="3 16">C09601061</strain>
        <strain evidence="7 15">G09801536</strain>
        <strain evidence="1 18">G09901357</strain>
        <strain evidence="2 17">H09601792</strain>
        <strain evidence="13">K00500041</strain>
        <strain evidence="9 14">M09401471</strain>
        <strain evidence="10 19">P00601463</strain>
    </source>
</reference>
<evidence type="ECO:0000313" key="24">
    <source>
        <dbReference type="Proteomes" id="UP000671119"/>
    </source>
</evidence>
<evidence type="ECO:0000313" key="16">
    <source>
        <dbReference type="Proteomes" id="UP000046680"/>
    </source>
</evidence>
<dbReference type="EMBL" id="CSAJ01000240">
    <property type="protein sequence ID" value="COW22160.1"/>
    <property type="molecule type" value="Genomic_DNA"/>
</dbReference>
<dbReference type="Proteomes" id="UP000046947">
    <property type="component" value="Unassembled WGS sequence"/>
</dbReference>
<evidence type="ECO:0000313" key="17">
    <source>
        <dbReference type="Proteomes" id="UP000046947"/>
    </source>
</evidence>
<accession>A0A0K2KXL3</accession>
<evidence type="ECO:0000313" key="14">
    <source>
        <dbReference type="Proteomes" id="UP000044938"/>
    </source>
</evidence>
<dbReference type="Proteomes" id="UP000045842">
    <property type="component" value="Unassembled WGS sequence"/>
</dbReference>
<proteinExistence type="predicted"/>
<evidence type="ECO:0000313" key="23">
    <source>
        <dbReference type="Proteomes" id="UP000256381"/>
    </source>
</evidence>
<evidence type="ECO:0000313" key="5">
    <source>
        <dbReference type="EMBL" id="CKR67519.1"/>
    </source>
</evidence>
<dbReference type="EMBL" id="CSAD01000299">
    <property type="protein sequence ID" value="COV67960.1"/>
    <property type="molecule type" value="Genomic_DNA"/>
</dbReference>
<sequence length="51" mass="5414">MAALSARRGPKPGKAGANAADAEIAWLRAELDTAREVIRVQGELSALLERL</sequence>
<protein>
    <recommendedName>
        <fullName evidence="25">Transposase</fullName>
    </recommendedName>
</protein>
<dbReference type="Proteomes" id="UP000256381">
    <property type="component" value="Unassembled WGS sequence"/>
</dbReference>
<dbReference type="Proteomes" id="UP000038802">
    <property type="component" value="Unassembled WGS sequence"/>
</dbReference>
<dbReference type="EMBL" id="CSAE01000230">
    <property type="protein sequence ID" value="COV88187.1"/>
    <property type="molecule type" value="Genomic_DNA"/>
</dbReference>
<evidence type="ECO:0000313" key="22">
    <source>
        <dbReference type="Proteomes" id="UP000050164"/>
    </source>
</evidence>
<organism evidence="5 21">
    <name type="scientific">Mycobacterium tuberculosis</name>
    <dbReference type="NCBI Taxonomy" id="1773"/>
    <lineage>
        <taxon>Bacteria</taxon>
        <taxon>Bacillati</taxon>
        <taxon>Actinomycetota</taxon>
        <taxon>Actinomycetes</taxon>
        <taxon>Mycobacteriales</taxon>
        <taxon>Mycobacteriaceae</taxon>
        <taxon>Mycobacterium</taxon>
        <taxon>Mycobacterium tuberculosis complex</taxon>
    </lineage>
</organism>
<dbReference type="PATRIC" id="fig|1773.206.peg.2592"/>
<dbReference type="EMBL" id="CFOE01000044">
    <property type="protein sequence ID" value="CFE36753.1"/>
    <property type="molecule type" value="Genomic_DNA"/>
</dbReference>
<evidence type="ECO:0000313" key="13">
    <source>
        <dbReference type="Proteomes" id="UP000038802"/>
    </source>
</evidence>
<dbReference type="RefSeq" id="WP_003418266.1">
    <property type="nucleotide sequence ID" value="NZ_AP017901.1"/>
</dbReference>
<evidence type="ECO:0000313" key="11">
    <source>
        <dbReference type="EMBL" id="MBP0685072.1"/>
    </source>
</evidence>